<keyword evidence="2" id="KW-0812">Transmembrane</keyword>
<evidence type="ECO:0000313" key="5">
    <source>
        <dbReference type="Proteomes" id="UP000034235"/>
    </source>
</evidence>
<gene>
    <name evidence="4" type="ORF">US86_C0006G0057</name>
</gene>
<comment type="similarity">
    <text evidence="1">Belongs to the bacterial sugar transferase family.</text>
</comment>
<dbReference type="PANTHER" id="PTHR30576">
    <property type="entry name" value="COLANIC BIOSYNTHESIS UDP-GLUCOSE LIPID CARRIER TRANSFERASE"/>
    <property type="match status" value="1"/>
</dbReference>
<dbReference type="GO" id="GO:0016780">
    <property type="term" value="F:phosphotransferase activity, for other substituted phosphate groups"/>
    <property type="evidence" value="ECO:0007669"/>
    <property type="project" value="TreeGrafter"/>
</dbReference>
<reference evidence="4 5" key="1">
    <citation type="journal article" date="2015" name="Nature">
        <title>rRNA introns, odd ribosomes, and small enigmatic genomes across a large radiation of phyla.</title>
        <authorList>
            <person name="Brown C.T."/>
            <person name="Hug L.A."/>
            <person name="Thomas B.C."/>
            <person name="Sharon I."/>
            <person name="Castelle C.J."/>
            <person name="Singh A."/>
            <person name="Wilkins M.J."/>
            <person name="Williams K.H."/>
            <person name="Banfield J.F."/>
        </authorList>
    </citation>
    <scope>NUCLEOTIDE SEQUENCE [LARGE SCALE GENOMIC DNA]</scope>
</reference>
<sequence>MYLFVKRIMDIVVSVTGLFLFFPLFLVVAIFIKLESPGPIFFVQKRVGYKGKIFDIFKFRTMVKDADQAQFFVGQIRKWEAENNDPRITKIGKWLRKTRVDELPQLFNVIKGDMSLVGPRPYYQPRIDADPSLKERLSVKSGCVSLAIVQGGVHLSEGEIKKYDKEYQEKQGLWIDITILLKTIYLILSGKRF</sequence>
<name>A0A0G0JHZ0_9BACT</name>
<evidence type="ECO:0000313" key="4">
    <source>
        <dbReference type="EMBL" id="KKQ66377.1"/>
    </source>
</evidence>
<keyword evidence="4" id="KW-0808">Transferase</keyword>
<feature type="transmembrane region" description="Helical" evidence="2">
    <location>
        <begin position="12"/>
        <end position="32"/>
    </location>
</feature>
<dbReference type="InterPro" id="IPR003362">
    <property type="entry name" value="Bact_transf"/>
</dbReference>
<dbReference type="PANTHER" id="PTHR30576:SF0">
    <property type="entry name" value="UNDECAPRENYL-PHOSPHATE N-ACETYLGALACTOSAMINYL 1-PHOSPHATE TRANSFERASE-RELATED"/>
    <property type="match status" value="1"/>
</dbReference>
<dbReference type="Pfam" id="PF02397">
    <property type="entry name" value="Bac_transf"/>
    <property type="match status" value="1"/>
</dbReference>
<dbReference type="PATRIC" id="fig|1618422.5.peg.896"/>
<proteinExistence type="inferred from homology"/>
<dbReference type="AlphaFoldDB" id="A0A0G0JHZ0"/>
<accession>A0A0G0JHZ0</accession>
<organism evidence="4 5">
    <name type="scientific">Candidatus Daviesbacteria bacterium GW2011_GWA2_38_24</name>
    <dbReference type="NCBI Taxonomy" id="1618422"/>
    <lineage>
        <taxon>Bacteria</taxon>
        <taxon>Candidatus Daviesiibacteriota</taxon>
    </lineage>
</organism>
<keyword evidence="2" id="KW-0472">Membrane</keyword>
<comment type="caution">
    <text evidence="4">The sequence shown here is derived from an EMBL/GenBank/DDBJ whole genome shotgun (WGS) entry which is preliminary data.</text>
</comment>
<evidence type="ECO:0000259" key="3">
    <source>
        <dbReference type="Pfam" id="PF02397"/>
    </source>
</evidence>
<keyword evidence="2" id="KW-1133">Transmembrane helix</keyword>
<evidence type="ECO:0000256" key="2">
    <source>
        <dbReference type="SAM" id="Phobius"/>
    </source>
</evidence>
<feature type="domain" description="Bacterial sugar transferase" evidence="3">
    <location>
        <begin position="6"/>
        <end position="188"/>
    </location>
</feature>
<protein>
    <submittedName>
        <fullName evidence="4">Undecaprenyl-phosphate galactose phosphotransferase</fullName>
    </submittedName>
</protein>
<dbReference type="EMBL" id="LBUP01000006">
    <property type="protein sequence ID" value="KKQ66377.1"/>
    <property type="molecule type" value="Genomic_DNA"/>
</dbReference>
<evidence type="ECO:0000256" key="1">
    <source>
        <dbReference type="ARBA" id="ARBA00006464"/>
    </source>
</evidence>
<dbReference type="Proteomes" id="UP000034235">
    <property type="component" value="Unassembled WGS sequence"/>
</dbReference>